<protein>
    <submittedName>
        <fullName evidence="3">Aa_trans domain-containing protein</fullName>
    </submittedName>
</protein>
<reference evidence="3" key="1">
    <citation type="submission" date="2017-02" db="UniProtKB">
        <authorList>
            <consortium name="WormBaseParasite"/>
        </authorList>
    </citation>
    <scope>IDENTIFICATION</scope>
</reference>
<sequence length="144" mass="16634">MFRSNFLKAIFTRRYFWFFALCLITMAALSSGSLMSVMEFTTTDLPPHVSKEFGRSIRVAVNRKAVLPLVFMTLPMIGVIILVISPFELNIGAYGTLIVSILYWQPCIYPLLSLYFVRPLRDELRRKTRRTKVTFVSSKSQLVR</sequence>
<proteinExistence type="predicted"/>
<dbReference type="WBParaSite" id="ALUE_0002203101-mRNA-1">
    <property type="protein sequence ID" value="ALUE_0002203101-mRNA-1"/>
    <property type="gene ID" value="ALUE_0002203101"/>
</dbReference>
<evidence type="ECO:0000313" key="2">
    <source>
        <dbReference type="Proteomes" id="UP000036681"/>
    </source>
</evidence>
<keyword evidence="2" id="KW-1185">Reference proteome</keyword>
<accession>A0A0M3ITF3</accession>
<feature type="transmembrane region" description="Helical" evidence="1">
    <location>
        <begin position="65"/>
        <end position="85"/>
    </location>
</feature>
<name>A0A0M3ITF3_ASCLU</name>
<keyword evidence="1" id="KW-0812">Transmembrane</keyword>
<evidence type="ECO:0000256" key="1">
    <source>
        <dbReference type="SAM" id="Phobius"/>
    </source>
</evidence>
<keyword evidence="1" id="KW-1133">Transmembrane helix</keyword>
<keyword evidence="1" id="KW-0472">Membrane</keyword>
<feature type="transmembrane region" description="Helical" evidence="1">
    <location>
        <begin position="15"/>
        <end position="37"/>
    </location>
</feature>
<feature type="transmembrane region" description="Helical" evidence="1">
    <location>
        <begin position="91"/>
        <end position="117"/>
    </location>
</feature>
<dbReference type="Proteomes" id="UP000036681">
    <property type="component" value="Unplaced"/>
</dbReference>
<organism evidence="2 3">
    <name type="scientific">Ascaris lumbricoides</name>
    <name type="common">Giant roundworm</name>
    <dbReference type="NCBI Taxonomy" id="6252"/>
    <lineage>
        <taxon>Eukaryota</taxon>
        <taxon>Metazoa</taxon>
        <taxon>Ecdysozoa</taxon>
        <taxon>Nematoda</taxon>
        <taxon>Chromadorea</taxon>
        <taxon>Rhabditida</taxon>
        <taxon>Spirurina</taxon>
        <taxon>Ascaridomorpha</taxon>
        <taxon>Ascaridoidea</taxon>
        <taxon>Ascarididae</taxon>
        <taxon>Ascaris</taxon>
    </lineage>
</organism>
<evidence type="ECO:0000313" key="3">
    <source>
        <dbReference type="WBParaSite" id="ALUE_0002203101-mRNA-1"/>
    </source>
</evidence>
<dbReference type="AlphaFoldDB" id="A0A0M3ITF3"/>